<dbReference type="InterPro" id="IPR046335">
    <property type="entry name" value="LacI/GalR-like_sensor"/>
</dbReference>
<dbReference type="Gene3D" id="1.10.260.40">
    <property type="entry name" value="lambda repressor-like DNA-binding domains"/>
    <property type="match status" value="1"/>
</dbReference>
<dbReference type="SUPFAM" id="SSF53822">
    <property type="entry name" value="Periplasmic binding protein-like I"/>
    <property type="match status" value="1"/>
</dbReference>
<dbReference type="PANTHER" id="PTHR30146">
    <property type="entry name" value="LACI-RELATED TRANSCRIPTIONAL REPRESSOR"/>
    <property type="match status" value="1"/>
</dbReference>
<dbReference type="CDD" id="cd06267">
    <property type="entry name" value="PBP1_LacI_sugar_binding-like"/>
    <property type="match status" value="1"/>
</dbReference>
<dbReference type="EMBL" id="BONX01000004">
    <property type="protein sequence ID" value="GIG94249.1"/>
    <property type="molecule type" value="Genomic_DNA"/>
</dbReference>
<evidence type="ECO:0000313" key="6">
    <source>
        <dbReference type="Proteomes" id="UP000621500"/>
    </source>
</evidence>
<dbReference type="PROSITE" id="PS00356">
    <property type="entry name" value="HTH_LACI_1"/>
    <property type="match status" value="1"/>
</dbReference>
<proteinExistence type="predicted"/>
<dbReference type="InterPro" id="IPR028082">
    <property type="entry name" value="Peripla_BP_I"/>
</dbReference>
<dbReference type="SUPFAM" id="SSF47413">
    <property type="entry name" value="lambda repressor-like DNA-binding domains"/>
    <property type="match status" value="1"/>
</dbReference>
<evidence type="ECO:0000259" key="4">
    <source>
        <dbReference type="PROSITE" id="PS50932"/>
    </source>
</evidence>
<gene>
    <name evidence="5" type="ORF">Pma05_08220</name>
</gene>
<dbReference type="CDD" id="cd01392">
    <property type="entry name" value="HTH_LacI"/>
    <property type="match status" value="1"/>
</dbReference>
<reference evidence="5 6" key="1">
    <citation type="submission" date="2021-01" db="EMBL/GenBank/DDBJ databases">
        <title>Whole genome shotgun sequence of Plantactinospora mayteni NBRC 109088.</title>
        <authorList>
            <person name="Komaki H."/>
            <person name="Tamura T."/>
        </authorList>
    </citation>
    <scope>NUCLEOTIDE SEQUENCE [LARGE SCALE GENOMIC DNA]</scope>
    <source>
        <strain evidence="5 6">NBRC 109088</strain>
    </source>
</reference>
<dbReference type="PROSITE" id="PS50932">
    <property type="entry name" value="HTH_LACI_2"/>
    <property type="match status" value="1"/>
</dbReference>
<keyword evidence="6" id="KW-1185">Reference proteome</keyword>
<keyword evidence="3" id="KW-0804">Transcription</keyword>
<dbReference type="RefSeq" id="WP_203855914.1">
    <property type="nucleotide sequence ID" value="NZ_BAAAZQ010000002.1"/>
</dbReference>
<dbReference type="InterPro" id="IPR010982">
    <property type="entry name" value="Lambda_DNA-bd_dom_sf"/>
</dbReference>
<keyword evidence="2" id="KW-0238">DNA-binding</keyword>
<organism evidence="5 6">
    <name type="scientific">Plantactinospora mayteni</name>
    <dbReference type="NCBI Taxonomy" id="566021"/>
    <lineage>
        <taxon>Bacteria</taxon>
        <taxon>Bacillati</taxon>
        <taxon>Actinomycetota</taxon>
        <taxon>Actinomycetes</taxon>
        <taxon>Micromonosporales</taxon>
        <taxon>Micromonosporaceae</taxon>
        <taxon>Plantactinospora</taxon>
    </lineage>
</organism>
<evidence type="ECO:0000256" key="2">
    <source>
        <dbReference type="ARBA" id="ARBA00023125"/>
    </source>
</evidence>
<evidence type="ECO:0000313" key="5">
    <source>
        <dbReference type="EMBL" id="GIG94249.1"/>
    </source>
</evidence>
<dbReference type="Pfam" id="PF13377">
    <property type="entry name" value="Peripla_BP_3"/>
    <property type="match status" value="1"/>
</dbReference>
<dbReference type="InterPro" id="IPR000843">
    <property type="entry name" value="HTH_LacI"/>
</dbReference>
<dbReference type="Gene3D" id="3.40.50.2300">
    <property type="match status" value="2"/>
</dbReference>
<dbReference type="SMART" id="SM00354">
    <property type="entry name" value="HTH_LACI"/>
    <property type="match status" value="1"/>
</dbReference>
<sequence length="339" mass="36118">MAVQDRRQATIYEVAQRVGVSIATVSRALRGTDYVAPETRRRVLAAVEELQFRPSRLGQSLAEGRHAANGIVFPDLSGPYYSEVVLGYEEVAAELGNSVLILATHGRPDPARKVLELARRVDGMVVMGRTVADGIVAQVAETGVPTVLLARAAVGALDTITADNDSGARRLVEHLLGHGYRRFAYLGDPDTSPDVTDRYGAFRAALADAGHTPPRAPVRCAFDVDAGHRAARRVLAGPSRPQALVCANDEVALGALAAAAELGLTVPTDVAITGWDDVMAARYAGLTTVHQPMRKLGATAARWLHDRMAGSQDAVRREVLPTRLVVRSSCGPHSAETEV</sequence>
<dbReference type="Pfam" id="PF00356">
    <property type="entry name" value="LacI"/>
    <property type="match status" value="1"/>
</dbReference>
<dbReference type="PANTHER" id="PTHR30146:SF109">
    <property type="entry name" value="HTH-TYPE TRANSCRIPTIONAL REGULATOR GALS"/>
    <property type="match status" value="1"/>
</dbReference>
<evidence type="ECO:0000256" key="3">
    <source>
        <dbReference type="ARBA" id="ARBA00023163"/>
    </source>
</evidence>
<feature type="domain" description="HTH lacI-type" evidence="4">
    <location>
        <begin position="9"/>
        <end position="63"/>
    </location>
</feature>
<evidence type="ECO:0000256" key="1">
    <source>
        <dbReference type="ARBA" id="ARBA00023015"/>
    </source>
</evidence>
<keyword evidence="1" id="KW-0805">Transcription regulation</keyword>
<name>A0ABQ4EHX3_9ACTN</name>
<dbReference type="Proteomes" id="UP000621500">
    <property type="component" value="Unassembled WGS sequence"/>
</dbReference>
<comment type="caution">
    <text evidence="5">The sequence shown here is derived from an EMBL/GenBank/DDBJ whole genome shotgun (WGS) entry which is preliminary data.</text>
</comment>
<protein>
    <submittedName>
        <fullName evidence="5">LacI family transcriptional regulator</fullName>
    </submittedName>
</protein>
<accession>A0ABQ4EHX3</accession>